<evidence type="ECO:0000259" key="1">
    <source>
        <dbReference type="Pfam" id="PF20068"/>
    </source>
</evidence>
<name>A0A9E7R4L6_9EURY</name>
<proteinExistence type="predicted"/>
<dbReference type="KEGG" id="ssai:N0B31_03075"/>
<dbReference type="InterPro" id="IPR027598">
    <property type="entry name" value="Amphi-Trp_dom"/>
</dbReference>
<dbReference type="AlphaFoldDB" id="A0A9E7R4L6"/>
<dbReference type="GeneID" id="74941371"/>
<protein>
    <submittedName>
        <fullName evidence="2">Amphi-Trp domain-containing protein</fullName>
    </submittedName>
</protein>
<evidence type="ECO:0000313" key="2">
    <source>
        <dbReference type="EMBL" id="UWM55273.1"/>
    </source>
</evidence>
<dbReference type="NCBIfam" id="TIGR04354">
    <property type="entry name" value="amphi-Trp"/>
    <property type="match status" value="1"/>
</dbReference>
<dbReference type="Pfam" id="PF20068">
    <property type="entry name" value="Amphi-Trp"/>
    <property type="match status" value="1"/>
</dbReference>
<gene>
    <name evidence="2" type="ORF">N0B31_03075</name>
</gene>
<organism evidence="2 3">
    <name type="scientific">Salinirubellus salinus</name>
    <dbReference type="NCBI Taxonomy" id="1364945"/>
    <lineage>
        <taxon>Archaea</taxon>
        <taxon>Methanobacteriati</taxon>
        <taxon>Methanobacteriota</taxon>
        <taxon>Stenosarchaea group</taxon>
        <taxon>Halobacteria</taxon>
        <taxon>Halobacteriales</taxon>
        <taxon>Natronomonadaceae</taxon>
        <taxon>Salinirubellus</taxon>
    </lineage>
</organism>
<reference evidence="2" key="1">
    <citation type="submission" date="2022-09" db="EMBL/GenBank/DDBJ databases">
        <title>Diverse halophilic archaea isolated from saline environments.</title>
        <authorList>
            <person name="Cui H.-L."/>
        </authorList>
    </citation>
    <scope>NUCLEOTIDE SEQUENCE</scope>
    <source>
        <strain evidence="2">ZS-35-S2</strain>
    </source>
</reference>
<accession>A0A9E7R4L6</accession>
<evidence type="ECO:0000313" key="3">
    <source>
        <dbReference type="Proteomes" id="UP001057580"/>
    </source>
</evidence>
<dbReference type="RefSeq" id="WP_260594332.1">
    <property type="nucleotide sequence ID" value="NZ_CP104003.1"/>
</dbReference>
<dbReference type="EMBL" id="CP104003">
    <property type="protein sequence ID" value="UWM55273.1"/>
    <property type="molecule type" value="Genomic_DNA"/>
</dbReference>
<dbReference type="Proteomes" id="UP001057580">
    <property type="component" value="Chromosome"/>
</dbReference>
<feature type="domain" description="Amphi-Trp" evidence="1">
    <location>
        <begin position="1"/>
        <end position="94"/>
    </location>
</feature>
<sequence>MPEETLFESEADQRRADVAAYFRAFAEKLESGGDVTLSAAGESITVTVPDTVEFEVEVEREGKEGKPGELSIEFELEWDEDAVGAGGDGSLRIE</sequence>
<keyword evidence="3" id="KW-1185">Reference proteome</keyword>